<feature type="region of interest" description="Disordered" evidence="1">
    <location>
        <begin position="1"/>
        <end position="78"/>
    </location>
</feature>
<dbReference type="EMBL" id="CABPRV010000003">
    <property type="protein sequence ID" value="VVD90568.1"/>
    <property type="molecule type" value="Genomic_DNA"/>
</dbReference>
<gene>
    <name evidence="2" type="ORF">PCA20602_01602</name>
</gene>
<accession>A0ABY6VUY9</accession>
<protein>
    <submittedName>
        <fullName evidence="2">Uncharacterized protein</fullName>
    </submittedName>
</protein>
<dbReference type="Proteomes" id="UP000366065">
    <property type="component" value="Unassembled WGS sequence"/>
</dbReference>
<reference evidence="2 3" key="1">
    <citation type="submission" date="2019-08" db="EMBL/GenBank/DDBJ databases">
        <authorList>
            <person name="Peeters C."/>
        </authorList>
    </citation>
    <scope>NUCLEOTIDE SEQUENCE [LARGE SCALE GENOMIC DNA]</scope>
    <source>
        <strain evidence="2 3">LMG 20602</strain>
    </source>
</reference>
<comment type="caution">
    <text evidence="2">The sequence shown here is derived from an EMBL/GenBank/DDBJ whole genome shotgun (WGS) entry which is preliminary data.</text>
</comment>
<organism evidence="2 3">
    <name type="scientific">Pandoraea capi</name>
    <dbReference type="NCBI Taxonomy" id="2508286"/>
    <lineage>
        <taxon>Bacteria</taxon>
        <taxon>Pseudomonadati</taxon>
        <taxon>Pseudomonadota</taxon>
        <taxon>Betaproteobacteria</taxon>
        <taxon>Burkholderiales</taxon>
        <taxon>Burkholderiaceae</taxon>
        <taxon>Pandoraea</taxon>
    </lineage>
</organism>
<dbReference type="RefSeq" id="WP_150720759.1">
    <property type="nucleotide sequence ID" value="NZ_CABPRV010000003.1"/>
</dbReference>
<evidence type="ECO:0000313" key="3">
    <source>
        <dbReference type="Proteomes" id="UP000366065"/>
    </source>
</evidence>
<evidence type="ECO:0000313" key="2">
    <source>
        <dbReference type="EMBL" id="VVD90568.1"/>
    </source>
</evidence>
<feature type="compositionally biased region" description="Basic and acidic residues" evidence="1">
    <location>
        <begin position="30"/>
        <end position="43"/>
    </location>
</feature>
<evidence type="ECO:0000256" key="1">
    <source>
        <dbReference type="SAM" id="MobiDB-lite"/>
    </source>
</evidence>
<proteinExistence type="predicted"/>
<keyword evidence="3" id="KW-1185">Reference proteome</keyword>
<sequence>MTSAIDALTTLSPAPADEEIRPLTLAQRVQEMRASEMRTRDVEPLAQRPAPMHSPGAEGEDGGIGTDGSDGSDGSDEIDLATEWQKLFNRLMVLEWFDGWLDRIEETVDGGNSDS</sequence>
<name>A0ABY6VUY9_9BURK</name>